<gene>
    <name evidence="2" type="ORF">RFI_39503</name>
</gene>
<feature type="coiled-coil region" evidence="1">
    <location>
        <begin position="138"/>
        <end position="165"/>
    </location>
</feature>
<keyword evidence="3" id="KW-1185">Reference proteome</keyword>
<proteinExistence type="predicted"/>
<comment type="caution">
    <text evidence="2">The sequence shown here is derived from an EMBL/GenBank/DDBJ whole genome shotgun (WGS) entry which is preliminary data.</text>
</comment>
<feature type="non-terminal residue" evidence="2">
    <location>
        <position position="199"/>
    </location>
</feature>
<accession>X6LBB4</accession>
<evidence type="ECO:0000313" key="2">
    <source>
        <dbReference type="EMBL" id="ETN98019.1"/>
    </source>
</evidence>
<sequence>KEWDEEKRMELNKMNWDDIWSIDGEFQQTKTNDLIRMNDIPSIIKTLLTYQSSIKDDVNIAPKDFEGISEKQKSIQQKIYEKYLEKIKFKNQMDEAISNYTKCIEQYNNLCSIERDILIQKQRKGQQTIAINEIQDFNNKVLEGFNELNNKLQKLVEENQNWIEKEWSEIEKKWSKWNSQEISIFIGHTLECKKSKINQ</sequence>
<keyword evidence="1" id="KW-0175">Coiled coil</keyword>
<evidence type="ECO:0008006" key="4">
    <source>
        <dbReference type="Google" id="ProtNLM"/>
    </source>
</evidence>
<dbReference type="Proteomes" id="UP000023152">
    <property type="component" value="Unassembled WGS sequence"/>
</dbReference>
<reference evidence="2 3" key="1">
    <citation type="journal article" date="2013" name="Curr. Biol.">
        <title>The Genome of the Foraminiferan Reticulomyxa filosa.</title>
        <authorList>
            <person name="Glockner G."/>
            <person name="Hulsmann N."/>
            <person name="Schleicher M."/>
            <person name="Noegel A.A."/>
            <person name="Eichinger L."/>
            <person name="Gallinger C."/>
            <person name="Pawlowski J."/>
            <person name="Sierra R."/>
            <person name="Euteneuer U."/>
            <person name="Pillet L."/>
            <person name="Moustafa A."/>
            <person name="Platzer M."/>
            <person name="Groth M."/>
            <person name="Szafranski K."/>
            <person name="Schliwa M."/>
        </authorList>
    </citation>
    <scope>NUCLEOTIDE SEQUENCE [LARGE SCALE GENOMIC DNA]</scope>
</reference>
<name>X6LBB4_RETFI</name>
<evidence type="ECO:0000313" key="3">
    <source>
        <dbReference type="Proteomes" id="UP000023152"/>
    </source>
</evidence>
<evidence type="ECO:0000256" key="1">
    <source>
        <dbReference type="SAM" id="Coils"/>
    </source>
</evidence>
<protein>
    <recommendedName>
        <fullName evidence="4">Viral A-type inclusion protein</fullName>
    </recommendedName>
</protein>
<organism evidence="2 3">
    <name type="scientific">Reticulomyxa filosa</name>
    <dbReference type="NCBI Taxonomy" id="46433"/>
    <lineage>
        <taxon>Eukaryota</taxon>
        <taxon>Sar</taxon>
        <taxon>Rhizaria</taxon>
        <taxon>Retaria</taxon>
        <taxon>Foraminifera</taxon>
        <taxon>Monothalamids</taxon>
        <taxon>Reticulomyxidae</taxon>
        <taxon>Reticulomyxa</taxon>
    </lineage>
</organism>
<dbReference type="AlphaFoldDB" id="X6LBB4"/>
<feature type="non-terminal residue" evidence="2">
    <location>
        <position position="1"/>
    </location>
</feature>
<dbReference type="EMBL" id="ASPP01047884">
    <property type="protein sequence ID" value="ETN98019.1"/>
    <property type="molecule type" value="Genomic_DNA"/>
</dbReference>